<sequence>MELNKKYINLEDLKVGMITSKEIMVDNTVLVGKNIYITKGILNKLIQFYPGKKIWVYAPKEDNQKEIEELKEVQSEFKTVSENIKDIFSENNINLKTTSEISKYSVELEKFIRSNKSVLKSLIINGSNEDTIYTHSVNVASLSYLIGKWHGYDDKMLHNLVYASLLHDFGKTKIDENIINKKDPITKDEYDILKTHSSLSYNAVKTIPYINRDIAFGILLHHERNDGSGYPLGITGDKIPEIAKIIAIADVFDAINSNRLYKKKKKPFESLQEIKDESLKGKLDYTLCNTFLNGLLNFYVGQEVVLSNGEVGRIVQMDINNISKPLILCDEKFIDLKTEKDLTVTKIL</sequence>
<feature type="domain" description="HD-GYP" evidence="1">
    <location>
        <begin position="111"/>
        <end position="307"/>
    </location>
</feature>
<dbReference type="Proteomes" id="UP000264883">
    <property type="component" value="Chromosome"/>
</dbReference>
<name>A0A343JD94_9CLOT</name>
<evidence type="ECO:0000313" key="3">
    <source>
        <dbReference type="Proteomes" id="UP000264883"/>
    </source>
</evidence>
<keyword evidence="3" id="KW-1185">Reference proteome</keyword>
<accession>A0A343JD94</accession>
<proteinExistence type="predicted"/>
<gene>
    <name evidence="2" type="ORF">BEN51_08410</name>
</gene>
<dbReference type="InterPro" id="IPR037522">
    <property type="entry name" value="HD_GYP_dom"/>
</dbReference>
<dbReference type="Pfam" id="PF13487">
    <property type="entry name" value="HD_5"/>
    <property type="match status" value="1"/>
</dbReference>
<dbReference type="SMART" id="SM00471">
    <property type="entry name" value="HDc"/>
    <property type="match status" value="1"/>
</dbReference>
<organism evidence="2 3">
    <name type="scientific">Clostridium isatidis</name>
    <dbReference type="NCBI Taxonomy" id="182773"/>
    <lineage>
        <taxon>Bacteria</taxon>
        <taxon>Bacillati</taxon>
        <taxon>Bacillota</taxon>
        <taxon>Clostridia</taxon>
        <taxon>Eubacteriales</taxon>
        <taxon>Clostridiaceae</taxon>
        <taxon>Clostridium</taxon>
    </lineage>
</organism>
<dbReference type="KEGG" id="cia:BEN51_08410"/>
<dbReference type="GO" id="GO:0016787">
    <property type="term" value="F:hydrolase activity"/>
    <property type="evidence" value="ECO:0007669"/>
    <property type="project" value="UniProtKB-KW"/>
</dbReference>
<dbReference type="AlphaFoldDB" id="A0A343JD94"/>
<dbReference type="RefSeq" id="WP_119865635.1">
    <property type="nucleotide sequence ID" value="NZ_CP016786.1"/>
</dbReference>
<dbReference type="SUPFAM" id="SSF109604">
    <property type="entry name" value="HD-domain/PDEase-like"/>
    <property type="match status" value="1"/>
</dbReference>
<dbReference type="OrthoDB" id="9804747at2"/>
<protein>
    <submittedName>
        <fullName evidence="2">HD family phosphohydrolase</fullName>
    </submittedName>
</protein>
<dbReference type="PANTHER" id="PTHR43155:SF2">
    <property type="entry name" value="CYCLIC DI-GMP PHOSPHODIESTERASE PA4108"/>
    <property type="match status" value="1"/>
</dbReference>
<dbReference type="EMBL" id="CP016786">
    <property type="protein sequence ID" value="ASW43502.1"/>
    <property type="molecule type" value="Genomic_DNA"/>
</dbReference>
<dbReference type="Gene3D" id="1.10.3210.10">
    <property type="entry name" value="Hypothetical protein af1432"/>
    <property type="match status" value="1"/>
</dbReference>
<evidence type="ECO:0000259" key="1">
    <source>
        <dbReference type="PROSITE" id="PS51832"/>
    </source>
</evidence>
<dbReference type="InterPro" id="IPR003607">
    <property type="entry name" value="HD/PDEase_dom"/>
</dbReference>
<evidence type="ECO:0000313" key="2">
    <source>
        <dbReference type="EMBL" id="ASW43502.1"/>
    </source>
</evidence>
<reference evidence="2 3" key="1">
    <citation type="submission" date="2016-08" db="EMBL/GenBank/DDBJ databases">
        <title>Complete Genome Sequence Of The Indigo Reducing Clostridium isatidis DSM15098.</title>
        <authorList>
            <person name="Little G.T."/>
            <person name="Minton N.P."/>
        </authorList>
    </citation>
    <scope>NUCLEOTIDE SEQUENCE [LARGE SCALE GENOMIC DNA]</scope>
    <source>
        <strain evidence="2 3">DSM 15098</strain>
    </source>
</reference>
<dbReference type="PROSITE" id="PS51832">
    <property type="entry name" value="HD_GYP"/>
    <property type="match status" value="1"/>
</dbReference>
<dbReference type="PANTHER" id="PTHR43155">
    <property type="entry name" value="CYCLIC DI-GMP PHOSPHODIESTERASE PA4108-RELATED"/>
    <property type="match status" value="1"/>
</dbReference>
<keyword evidence="2" id="KW-0378">Hydrolase</keyword>
<dbReference type="CDD" id="cd00077">
    <property type="entry name" value="HDc"/>
    <property type="match status" value="1"/>
</dbReference>